<keyword evidence="12" id="KW-1185">Reference proteome</keyword>
<dbReference type="Proteomes" id="UP000027120">
    <property type="component" value="Unassembled WGS sequence"/>
</dbReference>
<dbReference type="STRING" id="2711.A0A067GTV2"/>
<keyword evidence="7 9" id="KW-0221">Differentiation</keyword>
<comment type="PTM">
    <text evidence="9">Sulfation is important for activity and for the binding to a putative membrane receptor.</text>
</comment>
<keyword evidence="3 9" id="KW-0217">Developmental protein</keyword>
<feature type="signal peptide" evidence="9">
    <location>
        <begin position="1"/>
        <end position="23"/>
    </location>
</feature>
<name>A0A067GTV2_CITSI</name>
<evidence type="ECO:0000256" key="1">
    <source>
        <dbReference type="ARBA" id="ARBA00004613"/>
    </source>
</evidence>
<evidence type="ECO:0000256" key="10">
    <source>
        <dbReference type="SAM" id="MobiDB-lite"/>
    </source>
</evidence>
<dbReference type="PANTHER" id="PTHR33285">
    <property type="entry name" value="PHYTOSULFOKINES 3"/>
    <property type="match status" value="1"/>
</dbReference>
<dbReference type="Pfam" id="PF06404">
    <property type="entry name" value="PSK"/>
    <property type="match status" value="1"/>
</dbReference>
<comment type="PTM">
    <text evidence="9">PSK-alpha is produced by endopeptidase digestion. PSK-beta is produced from PSK-alpha by exopeptidase digestion.</text>
</comment>
<keyword evidence="5 9" id="KW-0765">Sulfation</keyword>
<dbReference type="EMBL" id="KK784878">
    <property type="protein sequence ID" value="KDO78872.1"/>
    <property type="molecule type" value="Genomic_DNA"/>
</dbReference>
<evidence type="ECO:0000256" key="7">
    <source>
        <dbReference type="ARBA" id="ARBA00022782"/>
    </source>
</evidence>
<keyword evidence="4 9" id="KW-0964">Secreted</keyword>
<feature type="compositionally biased region" description="Acidic residues" evidence="10">
    <location>
        <begin position="47"/>
        <end position="57"/>
    </location>
</feature>
<evidence type="ECO:0000256" key="8">
    <source>
        <dbReference type="ARBA" id="ARBA00023030"/>
    </source>
</evidence>
<evidence type="ECO:0000313" key="12">
    <source>
        <dbReference type="Proteomes" id="UP000027120"/>
    </source>
</evidence>
<protein>
    <recommendedName>
        <fullName evidence="9">Phytosulfokine</fullName>
    </recommendedName>
    <component>
        <recommendedName>
            <fullName evidence="9">Phytosulfokine-alpha</fullName>
            <shortName evidence="9">PSK-alpha</shortName>
            <shortName evidence="9">Phytosulfokine-a</shortName>
        </recommendedName>
    </component>
    <component>
        <recommendedName>
            <fullName evidence="9">Phytosulfokine-beta</fullName>
            <shortName evidence="9">PSK-beta</shortName>
            <shortName evidence="9">Phytosulfokine-b</shortName>
        </recommendedName>
    </component>
</protein>
<evidence type="ECO:0000256" key="2">
    <source>
        <dbReference type="ARBA" id="ARBA00010781"/>
    </source>
</evidence>
<organism evidence="11 12">
    <name type="scientific">Citrus sinensis</name>
    <name type="common">Sweet orange</name>
    <name type="synonym">Citrus aurantium var. sinensis</name>
    <dbReference type="NCBI Taxonomy" id="2711"/>
    <lineage>
        <taxon>Eukaryota</taxon>
        <taxon>Viridiplantae</taxon>
        <taxon>Streptophyta</taxon>
        <taxon>Embryophyta</taxon>
        <taxon>Tracheophyta</taxon>
        <taxon>Spermatophyta</taxon>
        <taxon>Magnoliopsida</taxon>
        <taxon>eudicotyledons</taxon>
        <taxon>Gunneridae</taxon>
        <taxon>Pentapetalae</taxon>
        <taxon>rosids</taxon>
        <taxon>malvids</taxon>
        <taxon>Sapindales</taxon>
        <taxon>Rutaceae</taxon>
        <taxon>Aurantioideae</taxon>
        <taxon>Citrus</taxon>
    </lineage>
</organism>
<proteinExistence type="inferred from homology"/>
<dbReference type="PaxDb" id="2711-XP_006466429.1"/>
<dbReference type="InterPro" id="IPR009438">
    <property type="entry name" value="Phytosulfokine"/>
</dbReference>
<gene>
    <name evidence="11" type="ORF">CISIN_1g034874mg</name>
</gene>
<dbReference type="eggNOG" id="ENOG502S6XU">
    <property type="taxonomic scope" value="Eukaryota"/>
</dbReference>
<evidence type="ECO:0000256" key="3">
    <source>
        <dbReference type="ARBA" id="ARBA00022473"/>
    </source>
</evidence>
<keyword evidence="8 9" id="KW-0339">Growth factor</keyword>
<dbReference type="GO" id="GO:0008083">
    <property type="term" value="F:growth factor activity"/>
    <property type="evidence" value="ECO:0007669"/>
    <property type="project" value="UniProtKB-UniRule"/>
</dbReference>
<keyword evidence="6 9" id="KW-0732">Signal</keyword>
<reference evidence="11 12" key="1">
    <citation type="submission" date="2014-04" db="EMBL/GenBank/DDBJ databases">
        <authorList>
            <consortium name="International Citrus Genome Consortium"/>
            <person name="Gmitter F."/>
            <person name="Chen C."/>
            <person name="Farmerie W."/>
            <person name="Harkins T."/>
            <person name="Desany B."/>
            <person name="Mohiuddin M."/>
            <person name="Kodira C."/>
            <person name="Borodovsky M."/>
            <person name="Lomsadze A."/>
            <person name="Burns P."/>
            <person name="Jenkins J."/>
            <person name="Prochnik S."/>
            <person name="Shu S."/>
            <person name="Chapman J."/>
            <person name="Pitluck S."/>
            <person name="Schmutz J."/>
            <person name="Rokhsar D."/>
        </authorList>
    </citation>
    <scope>NUCLEOTIDE SEQUENCE</scope>
</reference>
<feature type="chain" id="PRO_5031596478" description="Phytosulfokine" evidence="9">
    <location>
        <begin position="24"/>
        <end position="80"/>
    </location>
</feature>
<sequence length="80" mass="8746">MAKVKVATLFIIVLLLLSTLTYAARPAPAFENNHSPANTQQGMDAVGGDDDCDGEGEEDCLNRRTLAAHLDYIYTQKHKP</sequence>
<dbReference type="AlphaFoldDB" id="A0A067GTV2"/>
<evidence type="ECO:0000313" key="11">
    <source>
        <dbReference type="EMBL" id="KDO78872.1"/>
    </source>
</evidence>
<comment type="similarity">
    <text evidence="2 9">Belongs to the phytosulfokine family.</text>
</comment>
<dbReference type="GO" id="GO:0008283">
    <property type="term" value="P:cell population proliferation"/>
    <property type="evidence" value="ECO:0007669"/>
    <property type="project" value="UniProtKB-UniRule"/>
</dbReference>
<comment type="subcellular location">
    <subcellularLocation>
        <location evidence="1 9">Secreted</location>
    </subcellularLocation>
</comment>
<dbReference type="GO" id="GO:0005576">
    <property type="term" value="C:extracellular region"/>
    <property type="evidence" value="ECO:0007669"/>
    <property type="project" value="UniProtKB-SubCell"/>
</dbReference>
<feature type="compositionally biased region" description="Polar residues" evidence="10">
    <location>
        <begin position="32"/>
        <end position="42"/>
    </location>
</feature>
<dbReference type="KEGG" id="cit:102619341"/>
<evidence type="ECO:0000256" key="9">
    <source>
        <dbReference type="RuleBase" id="RU368031"/>
    </source>
</evidence>
<comment type="function">
    <text evidence="9">Promotes plant cell differentiation, organogenesis and somatic embryogenesis as well as cell proliferation.</text>
</comment>
<dbReference type="PANTHER" id="PTHR33285:SF55">
    <property type="entry name" value="PHYTOSULFOKINES 3"/>
    <property type="match status" value="1"/>
</dbReference>
<evidence type="ECO:0000256" key="4">
    <source>
        <dbReference type="ARBA" id="ARBA00022525"/>
    </source>
</evidence>
<feature type="region of interest" description="Disordered" evidence="10">
    <location>
        <begin position="28"/>
        <end position="57"/>
    </location>
</feature>
<evidence type="ECO:0000256" key="6">
    <source>
        <dbReference type="ARBA" id="ARBA00022729"/>
    </source>
</evidence>
<accession>A0A067GTV2</accession>
<evidence type="ECO:0000256" key="5">
    <source>
        <dbReference type="ARBA" id="ARBA00022641"/>
    </source>
</evidence>
<dbReference type="GO" id="GO:0030154">
    <property type="term" value="P:cell differentiation"/>
    <property type="evidence" value="ECO:0007669"/>
    <property type="project" value="UniProtKB-UniRule"/>
</dbReference>